<dbReference type="EMBL" id="LFMW01000011">
    <property type="protein sequence ID" value="KMT54405.1"/>
    <property type="molecule type" value="Genomic_DNA"/>
</dbReference>
<keyword evidence="3" id="KW-1185">Reference proteome</keyword>
<dbReference type="PATRIC" id="fig|1674920.3.peg.1199"/>
<gene>
    <name evidence="2" type="ORF">ACR52_16355</name>
</gene>
<sequence length="148" mass="16137">MNLRNPLKLLLIPALLAATLLPGTVIAQTNATSITKNTAATPENAVMLTVFLKHDQSRPLGELKAQLAKQEFHKVFPPAGVEVVSWNITMGIGQVIVLRLPASRLAEVNLAIENTAWGVYQTEFFPTYDFMPIAKAEQTKARQAATAQ</sequence>
<feature type="chain" id="PRO_5005298115" evidence="1">
    <location>
        <begin position="28"/>
        <end position="148"/>
    </location>
</feature>
<keyword evidence="1" id="KW-0732">Signal</keyword>
<protein>
    <submittedName>
        <fullName evidence="2">Uncharacterized protein</fullName>
    </submittedName>
</protein>
<reference evidence="2 3" key="1">
    <citation type="submission" date="2015-06" db="EMBL/GenBank/DDBJ databases">
        <title>Draft genome sequence of an Antarctic Pseudomonas sp. strain KG01 with full potential for biotechnological applications.</title>
        <authorList>
            <person name="Pavlov M.S."/>
            <person name="Lira F."/>
            <person name="Martinez J.L."/>
            <person name="Marshall S.H."/>
        </authorList>
    </citation>
    <scope>NUCLEOTIDE SEQUENCE [LARGE SCALE GENOMIC DNA]</scope>
    <source>
        <strain evidence="2 3">KG01</strain>
    </source>
</reference>
<proteinExistence type="predicted"/>
<dbReference type="Proteomes" id="UP000037551">
    <property type="component" value="Unassembled WGS sequence"/>
</dbReference>
<organism evidence="2 3">
    <name type="scientific">Pseudomonas fildesensis</name>
    <dbReference type="NCBI Taxonomy" id="1674920"/>
    <lineage>
        <taxon>Bacteria</taxon>
        <taxon>Pseudomonadati</taxon>
        <taxon>Pseudomonadota</taxon>
        <taxon>Gammaproteobacteria</taxon>
        <taxon>Pseudomonadales</taxon>
        <taxon>Pseudomonadaceae</taxon>
        <taxon>Pseudomonas</taxon>
    </lineage>
</organism>
<dbReference type="RefSeq" id="WP_048726178.1">
    <property type="nucleotide sequence ID" value="NZ_JBJGXJ010000006.1"/>
</dbReference>
<name>A0A0J8FVX4_9PSED</name>
<evidence type="ECO:0000256" key="1">
    <source>
        <dbReference type="SAM" id="SignalP"/>
    </source>
</evidence>
<evidence type="ECO:0000313" key="2">
    <source>
        <dbReference type="EMBL" id="KMT54405.1"/>
    </source>
</evidence>
<dbReference type="STRING" id="1674920.ACR52_16355"/>
<accession>A0A0J8FVX4</accession>
<dbReference type="AlphaFoldDB" id="A0A0J8FVX4"/>
<comment type="caution">
    <text evidence="2">The sequence shown here is derived from an EMBL/GenBank/DDBJ whole genome shotgun (WGS) entry which is preliminary data.</text>
</comment>
<evidence type="ECO:0000313" key="3">
    <source>
        <dbReference type="Proteomes" id="UP000037551"/>
    </source>
</evidence>
<feature type="signal peptide" evidence="1">
    <location>
        <begin position="1"/>
        <end position="27"/>
    </location>
</feature>